<protein>
    <recommendedName>
        <fullName evidence="2">histidine kinase</fullName>
        <ecNumber evidence="2">2.7.13.3</ecNumber>
    </recommendedName>
</protein>
<feature type="transmembrane region" description="Helical" evidence="9">
    <location>
        <begin position="6"/>
        <end position="30"/>
    </location>
</feature>
<dbReference type="GO" id="GO:0046983">
    <property type="term" value="F:protein dimerization activity"/>
    <property type="evidence" value="ECO:0007669"/>
    <property type="project" value="InterPro"/>
</dbReference>
<dbReference type="Gene3D" id="1.20.5.1930">
    <property type="match status" value="1"/>
</dbReference>
<dbReference type="EMBL" id="PTJE01000003">
    <property type="protein sequence ID" value="PPK94890.1"/>
    <property type="molecule type" value="Genomic_DNA"/>
</dbReference>
<dbReference type="Proteomes" id="UP000239002">
    <property type="component" value="Unassembled WGS sequence"/>
</dbReference>
<dbReference type="SUPFAM" id="SSF55874">
    <property type="entry name" value="ATPase domain of HSP90 chaperone/DNA topoisomerase II/histidine kinase"/>
    <property type="match status" value="1"/>
</dbReference>
<keyword evidence="7" id="KW-0067">ATP-binding</keyword>
<dbReference type="OrthoDB" id="9760839at2"/>
<keyword evidence="5" id="KW-0547">Nucleotide-binding</keyword>
<organism evidence="12 13">
    <name type="scientific">Nonlabens xylanidelens</name>
    <dbReference type="NCBI Taxonomy" id="191564"/>
    <lineage>
        <taxon>Bacteria</taxon>
        <taxon>Pseudomonadati</taxon>
        <taxon>Bacteroidota</taxon>
        <taxon>Flavobacteriia</taxon>
        <taxon>Flavobacteriales</taxon>
        <taxon>Flavobacteriaceae</taxon>
        <taxon>Nonlabens</taxon>
    </lineage>
</organism>
<accession>A0A2S6IL62</accession>
<dbReference type="PANTHER" id="PTHR24421">
    <property type="entry name" value="NITRATE/NITRITE SENSOR PROTEIN NARX-RELATED"/>
    <property type="match status" value="1"/>
</dbReference>
<dbReference type="Pfam" id="PF07730">
    <property type="entry name" value="HisKA_3"/>
    <property type="match status" value="1"/>
</dbReference>
<dbReference type="EC" id="2.7.13.3" evidence="2"/>
<evidence type="ECO:0000313" key="12">
    <source>
        <dbReference type="EMBL" id="PPK94890.1"/>
    </source>
</evidence>
<dbReference type="InterPro" id="IPR011712">
    <property type="entry name" value="Sig_transdc_His_kin_sub3_dim/P"/>
</dbReference>
<keyword evidence="9" id="KW-0472">Membrane</keyword>
<keyword evidence="3" id="KW-0597">Phosphoprotein</keyword>
<evidence type="ECO:0000256" key="1">
    <source>
        <dbReference type="ARBA" id="ARBA00000085"/>
    </source>
</evidence>
<evidence type="ECO:0000256" key="5">
    <source>
        <dbReference type="ARBA" id="ARBA00022741"/>
    </source>
</evidence>
<dbReference type="GO" id="GO:0016020">
    <property type="term" value="C:membrane"/>
    <property type="evidence" value="ECO:0007669"/>
    <property type="project" value="InterPro"/>
</dbReference>
<proteinExistence type="predicted"/>
<keyword evidence="4" id="KW-0808">Transferase</keyword>
<dbReference type="AlphaFoldDB" id="A0A2S6IL62"/>
<feature type="domain" description="Histidine kinase/HSP90-like ATPase" evidence="10">
    <location>
        <begin position="167"/>
        <end position="249"/>
    </location>
</feature>
<dbReference type="GO" id="GO:0005524">
    <property type="term" value="F:ATP binding"/>
    <property type="evidence" value="ECO:0007669"/>
    <property type="project" value="UniProtKB-KW"/>
</dbReference>
<keyword evidence="13" id="KW-1185">Reference proteome</keyword>
<evidence type="ECO:0000256" key="9">
    <source>
        <dbReference type="SAM" id="Phobius"/>
    </source>
</evidence>
<evidence type="ECO:0000259" key="10">
    <source>
        <dbReference type="Pfam" id="PF02518"/>
    </source>
</evidence>
<evidence type="ECO:0000256" key="6">
    <source>
        <dbReference type="ARBA" id="ARBA00022777"/>
    </source>
</evidence>
<keyword evidence="8" id="KW-0902">Two-component regulatory system</keyword>
<keyword evidence="6 12" id="KW-0418">Kinase</keyword>
<evidence type="ECO:0000256" key="4">
    <source>
        <dbReference type="ARBA" id="ARBA00022679"/>
    </source>
</evidence>
<sequence length="254" mass="29010">MTDIAIGIIITFLFVCMALLFCAILIKVYVAKVKKYNQILFDKQLEHQKAVSKAVLETQEETLNNIALDLHDDTGQRLTYLNLQLEQIKLQQPELTAIIQPVSTTVNDLAINLRDLSHSMTSNSLIKTPLFKVIEKEIERVNRLGVVVCSIDISNREDFYFSLDEKIILYRIFQEVLNNMLKHSRAGEFTINVSNPEQPSFSFIDNGKGFEINNESLTNGFTNMKLRSELIGYELQVKSQEQKGTHIQLVKEIA</sequence>
<gene>
    <name evidence="12" type="ORF">LY01_01643</name>
</gene>
<comment type="caution">
    <text evidence="12">The sequence shown here is derived from an EMBL/GenBank/DDBJ whole genome shotgun (WGS) entry which is preliminary data.</text>
</comment>
<dbReference type="InterPro" id="IPR003594">
    <property type="entry name" value="HATPase_dom"/>
</dbReference>
<evidence type="ECO:0000256" key="3">
    <source>
        <dbReference type="ARBA" id="ARBA00022553"/>
    </source>
</evidence>
<dbReference type="PANTHER" id="PTHR24421:SF10">
    <property type="entry name" value="NITRATE_NITRITE SENSOR PROTEIN NARQ"/>
    <property type="match status" value="1"/>
</dbReference>
<dbReference type="Gene3D" id="3.30.565.10">
    <property type="entry name" value="Histidine kinase-like ATPase, C-terminal domain"/>
    <property type="match status" value="1"/>
</dbReference>
<keyword evidence="9" id="KW-0812">Transmembrane</keyword>
<reference evidence="12 13" key="1">
    <citation type="submission" date="2018-02" db="EMBL/GenBank/DDBJ databases">
        <title>Genomic Encyclopedia of Archaeal and Bacterial Type Strains, Phase II (KMG-II): from individual species to whole genera.</title>
        <authorList>
            <person name="Goeker M."/>
        </authorList>
    </citation>
    <scope>NUCLEOTIDE SEQUENCE [LARGE SCALE GENOMIC DNA]</scope>
    <source>
        <strain evidence="12 13">DSM 16809</strain>
    </source>
</reference>
<dbReference type="InterPro" id="IPR050482">
    <property type="entry name" value="Sensor_HK_TwoCompSys"/>
</dbReference>
<name>A0A2S6IL62_9FLAO</name>
<evidence type="ECO:0000256" key="7">
    <source>
        <dbReference type="ARBA" id="ARBA00022840"/>
    </source>
</evidence>
<comment type="catalytic activity">
    <reaction evidence="1">
        <text>ATP + protein L-histidine = ADP + protein N-phospho-L-histidine.</text>
        <dbReference type="EC" id="2.7.13.3"/>
    </reaction>
</comment>
<evidence type="ECO:0000313" key="13">
    <source>
        <dbReference type="Proteomes" id="UP000239002"/>
    </source>
</evidence>
<evidence type="ECO:0000256" key="8">
    <source>
        <dbReference type="ARBA" id="ARBA00023012"/>
    </source>
</evidence>
<feature type="domain" description="Signal transduction histidine kinase subgroup 3 dimerisation and phosphoacceptor" evidence="11">
    <location>
        <begin position="64"/>
        <end position="121"/>
    </location>
</feature>
<dbReference type="InterPro" id="IPR036890">
    <property type="entry name" value="HATPase_C_sf"/>
</dbReference>
<evidence type="ECO:0000256" key="2">
    <source>
        <dbReference type="ARBA" id="ARBA00012438"/>
    </source>
</evidence>
<dbReference type="Pfam" id="PF02518">
    <property type="entry name" value="HATPase_c"/>
    <property type="match status" value="1"/>
</dbReference>
<dbReference type="GO" id="GO:0000155">
    <property type="term" value="F:phosphorelay sensor kinase activity"/>
    <property type="evidence" value="ECO:0007669"/>
    <property type="project" value="InterPro"/>
</dbReference>
<evidence type="ECO:0000259" key="11">
    <source>
        <dbReference type="Pfam" id="PF07730"/>
    </source>
</evidence>
<dbReference type="CDD" id="cd16917">
    <property type="entry name" value="HATPase_UhpB-NarQ-NarX-like"/>
    <property type="match status" value="1"/>
</dbReference>
<keyword evidence="9" id="KW-1133">Transmembrane helix</keyword>